<dbReference type="GO" id="GO:0016887">
    <property type="term" value="F:ATP hydrolysis activity"/>
    <property type="evidence" value="ECO:0007669"/>
    <property type="project" value="InterPro"/>
</dbReference>
<dbReference type="GO" id="GO:0098796">
    <property type="term" value="C:membrane protein complex"/>
    <property type="evidence" value="ECO:0007669"/>
    <property type="project" value="UniProtKB-ARBA"/>
</dbReference>
<gene>
    <name evidence="6" type="ORF">SAMN03080614_10426</name>
</gene>
<comment type="similarity">
    <text evidence="1">Belongs to the ABC transporter superfamily.</text>
</comment>
<dbReference type="Proteomes" id="UP000243819">
    <property type="component" value="Unassembled WGS sequence"/>
</dbReference>
<dbReference type="STRING" id="1120990.SAMN03080614_10426"/>
<keyword evidence="2" id="KW-0813">Transport</keyword>
<evidence type="ECO:0000313" key="6">
    <source>
        <dbReference type="EMBL" id="SET07257.1"/>
    </source>
</evidence>
<dbReference type="PANTHER" id="PTHR42798">
    <property type="entry name" value="LIPOPROTEIN-RELEASING SYSTEM ATP-BINDING PROTEIN LOLD"/>
    <property type="match status" value="1"/>
</dbReference>
<keyword evidence="4 6" id="KW-0067">ATP-binding</keyword>
<evidence type="ECO:0000256" key="2">
    <source>
        <dbReference type="ARBA" id="ARBA00022448"/>
    </source>
</evidence>
<dbReference type="Pfam" id="PF00005">
    <property type="entry name" value="ABC_tran"/>
    <property type="match status" value="1"/>
</dbReference>
<feature type="domain" description="ABC transporter" evidence="5">
    <location>
        <begin position="6"/>
        <end position="219"/>
    </location>
</feature>
<reference evidence="7" key="1">
    <citation type="submission" date="2016-10" db="EMBL/GenBank/DDBJ databases">
        <authorList>
            <person name="Varghese N."/>
            <person name="Submissions S."/>
        </authorList>
    </citation>
    <scope>NUCLEOTIDE SEQUENCE [LARGE SCALE GENOMIC DNA]</scope>
    <source>
        <strain evidence="7">DSM 13577</strain>
    </source>
</reference>
<dbReference type="Gene3D" id="3.40.50.300">
    <property type="entry name" value="P-loop containing nucleotide triphosphate hydrolases"/>
    <property type="match status" value="1"/>
</dbReference>
<evidence type="ECO:0000256" key="3">
    <source>
        <dbReference type="ARBA" id="ARBA00022741"/>
    </source>
</evidence>
<dbReference type="PROSITE" id="PS00211">
    <property type="entry name" value="ABC_TRANSPORTER_1"/>
    <property type="match status" value="1"/>
</dbReference>
<dbReference type="GO" id="GO:0022857">
    <property type="term" value="F:transmembrane transporter activity"/>
    <property type="evidence" value="ECO:0007669"/>
    <property type="project" value="UniProtKB-ARBA"/>
</dbReference>
<dbReference type="PROSITE" id="PS50893">
    <property type="entry name" value="ABC_TRANSPORTER_2"/>
    <property type="match status" value="1"/>
</dbReference>
<keyword evidence="7" id="KW-1185">Reference proteome</keyword>
<dbReference type="OrthoDB" id="9802264at2"/>
<dbReference type="InterPro" id="IPR003593">
    <property type="entry name" value="AAA+_ATPase"/>
</dbReference>
<dbReference type="SUPFAM" id="SSF52540">
    <property type="entry name" value="P-loop containing nucleoside triphosphate hydrolases"/>
    <property type="match status" value="1"/>
</dbReference>
<dbReference type="CDD" id="cd03255">
    <property type="entry name" value="ABC_MJ0796_LolCDE_FtsE"/>
    <property type="match status" value="1"/>
</dbReference>
<proteinExistence type="inferred from homology"/>
<dbReference type="EMBL" id="FOIF01000042">
    <property type="protein sequence ID" value="SET07257.1"/>
    <property type="molecule type" value="Genomic_DNA"/>
</dbReference>
<dbReference type="PANTHER" id="PTHR42798:SF6">
    <property type="entry name" value="CELL DIVISION ATP-BINDING PROTEIN FTSE"/>
    <property type="match status" value="1"/>
</dbReference>
<evidence type="ECO:0000256" key="4">
    <source>
        <dbReference type="ARBA" id="ARBA00022840"/>
    </source>
</evidence>
<dbReference type="RefSeq" id="WP_091351174.1">
    <property type="nucleotide sequence ID" value="NZ_FOIF01000042.1"/>
</dbReference>
<evidence type="ECO:0000256" key="1">
    <source>
        <dbReference type="ARBA" id="ARBA00005417"/>
    </source>
</evidence>
<keyword evidence="3" id="KW-0547">Nucleotide-binding</keyword>
<dbReference type="FunFam" id="3.40.50.300:FF:000032">
    <property type="entry name" value="Export ABC transporter ATP-binding protein"/>
    <property type="match status" value="1"/>
</dbReference>
<protein>
    <submittedName>
        <fullName evidence="6">Putative ABC transport system ATP-binding protein</fullName>
    </submittedName>
</protein>
<organism evidence="6 7">
    <name type="scientific">Anaerobranca gottschalkii DSM 13577</name>
    <dbReference type="NCBI Taxonomy" id="1120990"/>
    <lineage>
        <taxon>Bacteria</taxon>
        <taxon>Bacillati</taxon>
        <taxon>Bacillota</taxon>
        <taxon>Clostridia</taxon>
        <taxon>Eubacteriales</taxon>
        <taxon>Proteinivoracaceae</taxon>
        <taxon>Anaerobranca</taxon>
    </lineage>
</organism>
<evidence type="ECO:0000313" key="7">
    <source>
        <dbReference type="Proteomes" id="UP000243819"/>
    </source>
</evidence>
<dbReference type="InterPro" id="IPR027417">
    <property type="entry name" value="P-loop_NTPase"/>
</dbReference>
<evidence type="ECO:0000259" key="5">
    <source>
        <dbReference type="PROSITE" id="PS50893"/>
    </source>
</evidence>
<dbReference type="InterPro" id="IPR017871">
    <property type="entry name" value="ABC_transporter-like_CS"/>
</dbReference>
<name>A0A1I0BKR6_9FIRM</name>
<dbReference type="AlphaFoldDB" id="A0A1I0BKR6"/>
<sequence>MGEAILETVNLSKSYDNIYKANNNINIKIKIGEIVAIVGPSGSGKTTLLNLISGLEKPSEGDVIYKGKKINKLSDKALSKIRLKEFGFVYQFFNLIPTLTAMDNITLPLILNKVDVDKKFLNTILEILGLTGKEHHLPSQLSGGEQQRVAVARALIHKPQIIFADEPTGNLDSQNSFNVLKLMKDCVKEFNQTLIYVTHNQELAEMAGRKISLLDGIVV</sequence>
<dbReference type="SMART" id="SM00382">
    <property type="entry name" value="AAA"/>
    <property type="match status" value="1"/>
</dbReference>
<dbReference type="GO" id="GO:0005524">
    <property type="term" value="F:ATP binding"/>
    <property type="evidence" value="ECO:0007669"/>
    <property type="project" value="UniProtKB-KW"/>
</dbReference>
<dbReference type="InterPro" id="IPR017911">
    <property type="entry name" value="MacB-like_ATP-bd"/>
</dbReference>
<accession>A0A1I0BKR6</accession>
<dbReference type="InterPro" id="IPR003439">
    <property type="entry name" value="ABC_transporter-like_ATP-bd"/>
</dbReference>